<evidence type="ECO:0000256" key="1">
    <source>
        <dbReference type="SAM" id="MobiDB-lite"/>
    </source>
</evidence>
<evidence type="ECO:0000313" key="3">
    <source>
        <dbReference type="Proteomes" id="UP001151760"/>
    </source>
</evidence>
<dbReference type="Proteomes" id="UP001151760">
    <property type="component" value="Unassembled WGS sequence"/>
</dbReference>
<protein>
    <submittedName>
        <fullName evidence="2">Uncharacterized protein</fullName>
    </submittedName>
</protein>
<reference evidence="2" key="1">
    <citation type="journal article" date="2022" name="Int. J. Mol. Sci.">
        <title>Draft Genome of Tanacetum Coccineum: Genomic Comparison of Closely Related Tanacetum-Family Plants.</title>
        <authorList>
            <person name="Yamashiro T."/>
            <person name="Shiraishi A."/>
            <person name="Nakayama K."/>
            <person name="Satake H."/>
        </authorList>
    </citation>
    <scope>NUCLEOTIDE SEQUENCE</scope>
</reference>
<name>A0ABQ5AM60_9ASTR</name>
<proteinExistence type="predicted"/>
<comment type="caution">
    <text evidence="2">The sequence shown here is derived from an EMBL/GenBank/DDBJ whole genome shotgun (WGS) entry which is preliminary data.</text>
</comment>
<dbReference type="EMBL" id="BQNB010012428">
    <property type="protein sequence ID" value="GJT03443.1"/>
    <property type="molecule type" value="Genomic_DNA"/>
</dbReference>
<accession>A0ABQ5AM60</accession>
<evidence type="ECO:0000313" key="2">
    <source>
        <dbReference type="EMBL" id="GJT03443.1"/>
    </source>
</evidence>
<keyword evidence="3" id="KW-1185">Reference proteome</keyword>
<gene>
    <name evidence="2" type="ORF">Tco_0824612</name>
</gene>
<organism evidence="2 3">
    <name type="scientific">Tanacetum coccineum</name>
    <dbReference type="NCBI Taxonomy" id="301880"/>
    <lineage>
        <taxon>Eukaryota</taxon>
        <taxon>Viridiplantae</taxon>
        <taxon>Streptophyta</taxon>
        <taxon>Embryophyta</taxon>
        <taxon>Tracheophyta</taxon>
        <taxon>Spermatophyta</taxon>
        <taxon>Magnoliopsida</taxon>
        <taxon>eudicotyledons</taxon>
        <taxon>Gunneridae</taxon>
        <taxon>Pentapetalae</taxon>
        <taxon>asterids</taxon>
        <taxon>campanulids</taxon>
        <taxon>Asterales</taxon>
        <taxon>Asteraceae</taxon>
        <taxon>Asteroideae</taxon>
        <taxon>Anthemideae</taxon>
        <taxon>Anthemidinae</taxon>
        <taxon>Tanacetum</taxon>
    </lineage>
</organism>
<feature type="region of interest" description="Disordered" evidence="1">
    <location>
        <begin position="176"/>
        <end position="195"/>
    </location>
</feature>
<reference evidence="2" key="2">
    <citation type="submission" date="2022-01" db="EMBL/GenBank/DDBJ databases">
        <authorList>
            <person name="Yamashiro T."/>
            <person name="Shiraishi A."/>
            <person name="Satake H."/>
            <person name="Nakayama K."/>
        </authorList>
    </citation>
    <scope>NUCLEOTIDE SEQUENCE</scope>
</reference>
<sequence>MQKRIRSWYVSSPAVDKHVVATGNTKDVNVEQTPTSPTVDPNQKHLGTWGKYGLVKSMLNSATEIFSFQFSSIDGLDAVLENGNLFAIIRLFLKSGIRMSSYARALIEVRADVELKDNIVVAMPKLVGEGSIRDECPKNIDSDVVKNMKKPRQAPKDVLVGSKVGFKPVKQVHRQVSKKNNVNTSGNKKKDVEPTIELSNSNPFDVLNSVENDVDLGTNDGTSNLASKKTNSSGSLFWKVKSTSTSTTPIVAKIDKIERLIIDLKVTLVDDGVSLWQSLPEQWKETYENDDYDIDPYDDDMYEGQDIPDKRQATWIIWISKFEVVRRNSFIVSFVV</sequence>